<feature type="domain" description="Cupin type-2" evidence="1">
    <location>
        <begin position="37"/>
        <end position="107"/>
    </location>
</feature>
<keyword evidence="3" id="KW-1185">Reference proteome</keyword>
<proteinExistence type="predicted"/>
<protein>
    <recommendedName>
        <fullName evidence="1">Cupin type-2 domain-containing protein</fullName>
    </recommendedName>
</protein>
<dbReference type="Gene3D" id="2.60.120.10">
    <property type="entry name" value="Jelly Rolls"/>
    <property type="match status" value="1"/>
</dbReference>
<dbReference type="InterPro" id="IPR011051">
    <property type="entry name" value="RmlC_Cupin_sf"/>
</dbReference>
<dbReference type="PANTHER" id="PTHR38599:SF1">
    <property type="entry name" value="CUPIN DOMAIN PROTEIN (AFU_ORTHOLOGUE AFUA_3G13620)"/>
    <property type="match status" value="1"/>
</dbReference>
<dbReference type="Proteomes" id="UP000557566">
    <property type="component" value="Unassembled WGS sequence"/>
</dbReference>
<sequence length="130" mass="13950">MAATQAKSSTRPRENVELLFDHELQNAPGKSIIGLQVLLPPNGWTPPHRHGGAQAVAVIQEGEMLSGMDGNPAKVYKAGQTFMELPGCHHTVADNNSKGEPCKFMAILVVDTELVKSRGYEALTVLDEGS</sequence>
<evidence type="ECO:0000259" key="1">
    <source>
        <dbReference type="Pfam" id="PF07883"/>
    </source>
</evidence>
<accession>A0A8H4PS91</accession>
<dbReference type="EMBL" id="JAAVMX010000004">
    <property type="protein sequence ID" value="KAF4509416.1"/>
    <property type="molecule type" value="Genomic_DNA"/>
</dbReference>
<dbReference type="AlphaFoldDB" id="A0A8H4PS91"/>
<evidence type="ECO:0000313" key="2">
    <source>
        <dbReference type="EMBL" id="KAF4509416.1"/>
    </source>
</evidence>
<dbReference type="OrthoDB" id="5793281at2759"/>
<dbReference type="Pfam" id="PF07883">
    <property type="entry name" value="Cupin_2"/>
    <property type="match status" value="1"/>
</dbReference>
<dbReference type="InterPro" id="IPR013096">
    <property type="entry name" value="Cupin_2"/>
</dbReference>
<evidence type="ECO:0000313" key="3">
    <source>
        <dbReference type="Proteomes" id="UP000557566"/>
    </source>
</evidence>
<dbReference type="PANTHER" id="PTHR38599">
    <property type="entry name" value="CUPIN DOMAIN PROTEIN (AFU_ORTHOLOGUE AFUA_3G13620)"/>
    <property type="match status" value="1"/>
</dbReference>
<reference evidence="2 3" key="1">
    <citation type="journal article" date="2020" name="Genome Biol. Evol.">
        <title>A new high-quality draft genome assembly of the Chinese cordyceps Ophiocordyceps sinensis.</title>
        <authorList>
            <person name="Shu R."/>
            <person name="Zhang J."/>
            <person name="Meng Q."/>
            <person name="Zhang H."/>
            <person name="Zhou G."/>
            <person name="Li M."/>
            <person name="Wu P."/>
            <person name="Zhao Y."/>
            <person name="Chen C."/>
            <person name="Qin Q."/>
        </authorList>
    </citation>
    <scope>NUCLEOTIDE SEQUENCE [LARGE SCALE GENOMIC DNA]</scope>
    <source>
        <strain evidence="2 3">IOZ07</strain>
    </source>
</reference>
<dbReference type="SUPFAM" id="SSF51182">
    <property type="entry name" value="RmlC-like cupins"/>
    <property type="match status" value="1"/>
</dbReference>
<organism evidence="2 3">
    <name type="scientific">Ophiocordyceps sinensis</name>
    <dbReference type="NCBI Taxonomy" id="72228"/>
    <lineage>
        <taxon>Eukaryota</taxon>
        <taxon>Fungi</taxon>
        <taxon>Dikarya</taxon>
        <taxon>Ascomycota</taxon>
        <taxon>Pezizomycotina</taxon>
        <taxon>Sordariomycetes</taxon>
        <taxon>Hypocreomycetidae</taxon>
        <taxon>Hypocreales</taxon>
        <taxon>Ophiocordycipitaceae</taxon>
        <taxon>Ophiocordyceps</taxon>
    </lineage>
</organism>
<gene>
    <name evidence="2" type="ORF">G6O67_003592</name>
</gene>
<name>A0A8H4PS91_9HYPO</name>
<comment type="caution">
    <text evidence="2">The sequence shown here is derived from an EMBL/GenBank/DDBJ whole genome shotgun (WGS) entry which is preliminary data.</text>
</comment>
<dbReference type="CDD" id="cd02234">
    <property type="entry name" value="cupin_BLR7677-like"/>
    <property type="match status" value="1"/>
</dbReference>
<dbReference type="InterPro" id="IPR014710">
    <property type="entry name" value="RmlC-like_jellyroll"/>
</dbReference>